<name>A0A250KNK6_9GAMM</name>
<feature type="domain" description="Type VI secretion system IcmF C-terminal" evidence="2">
    <location>
        <begin position="1066"/>
        <end position="1171"/>
    </location>
</feature>
<keyword evidence="1" id="KW-0812">Transmembrane</keyword>
<dbReference type="EMBL" id="AP017928">
    <property type="protein sequence ID" value="BBA33157.1"/>
    <property type="molecule type" value="Genomic_DNA"/>
</dbReference>
<dbReference type="Proteomes" id="UP000266313">
    <property type="component" value="Chromosome"/>
</dbReference>
<gene>
    <name evidence="6" type="ORF">sS8_1195</name>
</gene>
<dbReference type="InterPro" id="IPR053156">
    <property type="entry name" value="T6SS_TssM-like"/>
</dbReference>
<evidence type="ECO:0000259" key="5">
    <source>
        <dbReference type="Pfam" id="PF21070"/>
    </source>
</evidence>
<feature type="transmembrane region" description="Helical" evidence="1">
    <location>
        <begin position="49"/>
        <end position="68"/>
    </location>
</feature>
<keyword evidence="1" id="KW-1133">Transmembrane helix</keyword>
<proteinExistence type="predicted"/>
<evidence type="ECO:0000259" key="3">
    <source>
        <dbReference type="Pfam" id="PF06761"/>
    </source>
</evidence>
<organism evidence="6 7">
    <name type="scientific">Methylocaldum marinum</name>
    <dbReference type="NCBI Taxonomy" id="1432792"/>
    <lineage>
        <taxon>Bacteria</taxon>
        <taxon>Pseudomonadati</taxon>
        <taxon>Pseudomonadota</taxon>
        <taxon>Gammaproteobacteria</taxon>
        <taxon>Methylococcales</taxon>
        <taxon>Methylococcaceae</taxon>
        <taxon>Methylocaldum</taxon>
    </lineage>
</organism>
<dbReference type="Pfam" id="PF06761">
    <property type="entry name" value="IcmF-related"/>
    <property type="match status" value="1"/>
</dbReference>
<dbReference type="PANTHER" id="PTHR36153:SF1">
    <property type="entry name" value="TYPE VI SECRETION SYSTEM COMPONENT TSSM1"/>
    <property type="match status" value="1"/>
</dbReference>
<evidence type="ECO:0000256" key="1">
    <source>
        <dbReference type="SAM" id="Phobius"/>
    </source>
</evidence>
<reference evidence="6 7" key="1">
    <citation type="submission" date="2016-12" db="EMBL/GenBank/DDBJ databases">
        <title>Genome sequencing of Methylocaldum marinum.</title>
        <authorList>
            <person name="Takeuchi M."/>
            <person name="Kamagata Y."/>
            <person name="Hiraoka S."/>
            <person name="Oshima K."/>
            <person name="Hattori M."/>
            <person name="Iwasaki W."/>
        </authorList>
    </citation>
    <scope>NUCLEOTIDE SEQUENCE [LARGE SCALE GENOMIC DNA]</scope>
    <source>
        <strain evidence="6 7">S8</strain>
    </source>
</reference>
<dbReference type="InterPro" id="IPR010623">
    <property type="entry name" value="IcmF_C"/>
</dbReference>
<dbReference type="InterPro" id="IPR027417">
    <property type="entry name" value="P-loop_NTPase"/>
</dbReference>
<keyword evidence="1" id="KW-0472">Membrane</keyword>
<evidence type="ECO:0000313" key="6">
    <source>
        <dbReference type="EMBL" id="BBA33157.1"/>
    </source>
</evidence>
<protein>
    <submittedName>
        <fullName evidence="6">Type VI secretion protein IcmF</fullName>
    </submittedName>
</protein>
<dbReference type="SUPFAM" id="SSF52540">
    <property type="entry name" value="P-loop containing nucleoside triphosphate hydrolases"/>
    <property type="match status" value="1"/>
</dbReference>
<accession>A0A250KNK6</accession>
<dbReference type="Gene3D" id="3.40.50.300">
    <property type="entry name" value="P-loop containing nucleotide triphosphate hydrolases"/>
    <property type="match status" value="1"/>
</dbReference>
<dbReference type="InterPro" id="IPR017731">
    <property type="entry name" value="TssM1-like"/>
</dbReference>
<dbReference type="InterPro" id="IPR048677">
    <property type="entry name" value="TssM1_hel"/>
</dbReference>
<dbReference type="InterPro" id="IPR009612">
    <property type="entry name" value="IcmF-rel"/>
</dbReference>
<feature type="domain" description="Type VI secretion system component TssM1 N-terminal" evidence="4">
    <location>
        <begin position="201"/>
        <end position="459"/>
    </location>
</feature>
<evidence type="ECO:0000259" key="4">
    <source>
        <dbReference type="Pfam" id="PF14331"/>
    </source>
</evidence>
<keyword evidence="7" id="KW-1185">Reference proteome</keyword>
<dbReference type="KEGG" id="mmai:sS8_1195"/>
<dbReference type="InterPro" id="IPR025743">
    <property type="entry name" value="TssM1_N"/>
</dbReference>
<dbReference type="AlphaFoldDB" id="A0A250KNK6"/>
<evidence type="ECO:0000313" key="7">
    <source>
        <dbReference type="Proteomes" id="UP000266313"/>
    </source>
</evidence>
<dbReference type="Pfam" id="PF14331">
    <property type="entry name" value="IcmF-related_N"/>
    <property type="match status" value="1"/>
</dbReference>
<dbReference type="PANTHER" id="PTHR36153">
    <property type="entry name" value="INNER MEMBRANE PROTEIN-RELATED"/>
    <property type="match status" value="1"/>
</dbReference>
<sequence>MRLFVKAVINFFKKKWVIQAIGMIALCALIWFIGPLIAIAGSAPLESELARGLTMAAAVVIWVIWRLVAEIRAGRRDQQLVKDLAEPREETEAKSAEAAAVDENIELLTENFSKALKLLRETRGAKQHLYELPWYVIIGPPGSGKTTALLNSGLKFPLADRLGSKPIRGVSGTRNCEWLFTEEAVLIDTAGRYTTQESYQAVDAAEWAGFLKLLKEHRPRRPINGVLVTLSLSDLLQHTEEERALHARAVRQRVQELYSALGIRFPIYVLFTKCDLVAGFNDFFADLTQEERAQVWGETFPEDGSGQPVDVLARFAAGYDELLQRLSRRMHSRIQDERDVQRRSLILDFPQQMALLKPPMERFLEDAFGANRFETRPLLRGVYLTSGTQEGTPIDRVMGLLAATFRISRQTVPIFSGRGRSFFLTRLLKEVIFPEAELAGLDPRVERKRRLIQAGTYASVLVLALACIVLWMVSFQRNTSAIEQVEQEIERYRAASVDASDWQSSLRTLIPKLDPLLSVSDIYENTGGMAHFGLYQGEKIRVAANHAYEHWLRDYFLPVNLQRLAQRMTGPEASNPDILYELLRVYLMLGQPEHMDARIAGPWIRSDWESHFGTEPDLLARLSLHLDNLFKLRLDPQPLDEVLVSGVRAKLSQVPQTIQLYARFKNESQLDRTHDFKLGQVLGPDGGRVFVAADGRDVGTLAVPGLFTAYGYSELFLKKSLEFVKEAVNENWVLGKQATLDLPEIQRLHGDFQKLYLTDYQKTWSKLLSSIKLRRPRDINQTIEWLEILSRPANPVRPLLEGVEKNTSLTKIASLTAQLLNKVPAVAEASVDDRTRKLLDAARQAETGGDPEIDPVQTVEAAFEDLNYLVRSSADRPAPLDSTLKTVASLRDYMLQIGSAALSGEQALRSASGRVGGEGGDVLLQAKSEFGRLPEPLKSWFLSFLTVGWRQTLAGAKGELNSMLKTGVGSPCRAAFSGRYPFVRSSSKDATLMDFAKFFAPNGVLDQFFQTNLKTFVDVNRPVWTEVGMDNQSLGLSPTTIRQFQHASAIRSAFFSAGGQMPTVSFTLKPISLDQNVATFRFNLDGQEVVYRHGPEQVSRLQWPGPSGGPGVRVVFEAVDGRQVSRSKEGSWALFRLLDEALVEKTDLPERFRVTFQVDGYRARYELRAGSVTNPFGLAALKSFSCPDAL</sequence>
<feature type="domain" description="Type VI secretion system component TssM1 helical" evidence="5">
    <location>
        <begin position="958"/>
        <end position="1058"/>
    </location>
</feature>
<evidence type="ECO:0000259" key="2">
    <source>
        <dbReference type="Pfam" id="PF06744"/>
    </source>
</evidence>
<feature type="transmembrane region" description="Helical" evidence="1">
    <location>
        <begin position="21"/>
        <end position="43"/>
    </location>
</feature>
<dbReference type="Pfam" id="PF21070">
    <property type="entry name" value="IcmF_helical"/>
    <property type="match status" value="1"/>
</dbReference>
<dbReference type="NCBIfam" id="TIGR03348">
    <property type="entry name" value="VI_IcmF"/>
    <property type="match status" value="1"/>
</dbReference>
<dbReference type="Pfam" id="PF06744">
    <property type="entry name" value="IcmF_C"/>
    <property type="match status" value="1"/>
</dbReference>
<feature type="domain" description="IcmF-related" evidence="3">
    <location>
        <begin position="511"/>
        <end position="808"/>
    </location>
</feature>
<feature type="transmembrane region" description="Helical" evidence="1">
    <location>
        <begin position="454"/>
        <end position="473"/>
    </location>
</feature>
<dbReference type="CDD" id="cd00882">
    <property type="entry name" value="Ras_like_GTPase"/>
    <property type="match status" value="1"/>
</dbReference>